<dbReference type="Proteomes" id="UP000092698">
    <property type="component" value="Chromosome"/>
</dbReference>
<evidence type="ECO:0008006" key="4">
    <source>
        <dbReference type="Google" id="ProtNLM"/>
    </source>
</evidence>
<name>A0A1C7D8J7_9SPHN</name>
<dbReference type="KEGG" id="anh:A6F65_01461"/>
<organism evidence="2 3">
    <name type="scientific">Paraurantiacibacter namhicola</name>
    <dbReference type="NCBI Taxonomy" id="645517"/>
    <lineage>
        <taxon>Bacteria</taxon>
        <taxon>Pseudomonadati</taxon>
        <taxon>Pseudomonadota</taxon>
        <taxon>Alphaproteobacteria</taxon>
        <taxon>Sphingomonadales</taxon>
        <taxon>Erythrobacteraceae</taxon>
        <taxon>Paraurantiacibacter</taxon>
    </lineage>
</organism>
<protein>
    <recommendedName>
        <fullName evidence="4">YARHG domain-containing protein</fullName>
    </recommendedName>
</protein>
<dbReference type="AlphaFoldDB" id="A0A1C7D8J7"/>
<gene>
    <name evidence="2" type="ORF">A6F65_01461</name>
</gene>
<accession>A0A1C7D8J7</accession>
<sequence>MKALLSVALVAASLAATPAAMANTKNDRNHSNDRFFKCHVLEDNLWRAIMTGKWPFYCD</sequence>
<feature type="signal peptide" evidence="1">
    <location>
        <begin position="1"/>
        <end position="22"/>
    </location>
</feature>
<evidence type="ECO:0000256" key="1">
    <source>
        <dbReference type="SAM" id="SignalP"/>
    </source>
</evidence>
<reference evidence="2 3" key="1">
    <citation type="submission" date="2016-07" db="EMBL/GenBank/DDBJ databases">
        <title>Complete genome sequence of Altererythrobacter namhicola JCM 16345T, containing esterase-encoding genes.</title>
        <authorList>
            <person name="Cheng H."/>
            <person name="Wu Y.-H."/>
            <person name="Jian S.-L."/>
            <person name="Huo Y.-Y."/>
            <person name="Wang C.-S."/>
            <person name="Xu X.-W."/>
        </authorList>
    </citation>
    <scope>NUCLEOTIDE SEQUENCE [LARGE SCALE GENOMIC DNA]</scope>
    <source>
        <strain evidence="2 3">JCM 16345</strain>
    </source>
</reference>
<dbReference type="RefSeq" id="WP_067787244.1">
    <property type="nucleotide sequence ID" value="NZ_CP016545.1"/>
</dbReference>
<keyword evidence="3" id="KW-1185">Reference proteome</keyword>
<feature type="chain" id="PRO_5008884435" description="YARHG domain-containing protein" evidence="1">
    <location>
        <begin position="23"/>
        <end position="59"/>
    </location>
</feature>
<dbReference type="STRING" id="645517.A6F65_01461"/>
<dbReference type="EMBL" id="CP016545">
    <property type="protein sequence ID" value="ANU07765.1"/>
    <property type="molecule type" value="Genomic_DNA"/>
</dbReference>
<proteinExistence type="predicted"/>
<keyword evidence="1" id="KW-0732">Signal</keyword>
<evidence type="ECO:0000313" key="2">
    <source>
        <dbReference type="EMBL" id="ANU07765.1"/>
    </source>
</evidence>
<evidence type="ECO:0000313" key="3">
    <source>
        <dbReference type="Proteomes" id="UP000092698"/>
    </source>
</evidence>